<keyword evidence="2" id="KW-0812">Transmembrane</keyword>
<evidence type="ECO:0000313" key="3">
    <source>
        <dbReference type="EMBL" id="CAB9514892.1"/>
    </source>
</evidence>
<organism evidence="3 4">
    <name type="scientific">Seminavis robusta</name>
    <dbReference type="NCBI Taxonomy" id="568900"/>
    <lineage>
        <taxon>Eukaryota</taxon>
        <taxon>Sar</taxon>
        <taxon>Stramenopiles</taxon>
        <taxon>Ochrophyta</taxon>
        <taxon>Bacillariophyta</taxon>
        <taxon>Bacillariophyceae</taxon>
        <taxon>Bacillariophycidae</taxon>
        <taxon>Naviculales</taxon>
        <taxon>Naviculaceae</taxon>
        <taxon>Seminavis</taxon>
    </lineage>
</organism>
<dbReference type="AlphaFoldDB" id="A0A9N8E5H2"/>
<accession>A0A9N8E5H2</accession>
<feature type="compositionally biased region" description="Acidic residues" evidence="1">
    <location>
        <begin position="239"/>
        <end position="261"/>
    </location>
</feature>
<dbReference type="InterPro" id="IPR029058">
    <property type="entry name" value="AB_hydrolase_fold"/>
</dbReference>
<name>A0A9N8E5H2_9STRA</name>
<reference evidence="3" key="1">
    <citation type="submission" date="2020-06" db="EMBL/GenBank/DDBJ databases">
        <authorList>
            <consortium name="Plant Systems Biology data submission"/>
        </authorList>
    </citation>
    <scope>NUCLEOTIDE SEQUENCE</scope>
    <source>
        <strain evidence="3">D6</strain>
    </source>
</reference>
<sequence>MKRSSSDNTTTTNNKKMTLFPAVYYYSKSSSSQHPVLKTNDLPHEPNHVGMKSPYYFLWASVFAVVPVAYCYIALILLREVGLYWHDTVGALLQEYTPWVWQLLQLSKASRWMELWCCFEALFFFGLKCHVYYLSSRDPLEQSLSSAPFMKHHERALLWHRMMDAESNPAEMISGWFFDQPIEALTTYDVREFITWSMFEGRNQEHLTRQELQQLQEFVEMLEYKISEHWYGTRPEVESSMDEQEQQDTIVEEEESSEENSQEAKETTPKMVPRKMFHFPEPTEHEPPNFFSNLYESYRRSYGTYKKMIVEKSPMDMNKNLMNFHPVEDFKNFMASTTQQILEAEEFYSKAASQTAESARQAATETAHNISTRVTQTTNHMYSTIVQPGSAVERRLQQTQTQLIHAFSVMKESMTERLETAKFLAGQRKIITQQLRGYREMLDRLRFADNSSASQGVIPSQQMAALMRRITESNQALERLEAHAKSAFDQATGFVAQHTTQQQPPQRYAKYSSDPLLGIAMYPLGFHLLLLGATELPLRVMMHRKGFERRSIGPVNYYFHPGTHVDDDDDSDDEDDDNTSPFHDDHNNKNTPLVFVHGIGIGLITYQPLIDAMLQSGRPIFLPELPFVSGFRPWQGPNAVLPPAVVCSTMTAMLATHGYLKGAFCGHSYGTSWLSYMCKYAPTAVAALLFLDPICFCLHAPRLTKKFVYHRPDPGTISYIIRTDLIVNWTIQRSFPWAWIILFTEQIHVPCAVFLSEQDALVPAQKVEEYLRHKDVPVSDFVPGMKFDNDDINDQAAVTGCVFRGHGHGDWTDYPTDTVPVIADCLQNLCDRAEQD</sequence>
<dbReference type="OrthoDB" id="6431331at2759"/>
<evidence type="ECO:0000256" key="1">
    <source>
        <dbReference type="SAM" id="MobiDB-lite"/>
    </source>
</evidence>
<feature type="region of interest" description="Disordered" evidence="1">
    <location>
        <begin position="235"/>
        <end position="269"/>
    </location>
</feature>
<evidence type="ECO:0000313" key="4">
    <source>
        <dbReference type="Proteomes" id="UP001153069"/>
    </source>
</evidence>
<comment type="caution">
    <text evidence="3">The sequence shown here is derived from an EMBL/GenBank/DDBJ whole genome shotgun (WGS) entry which is preliminary data.</text>
</comment>
<proteinExistence type="predicted"/>
<keyword evidence="2" id="KW-1133">Transmembrane helix</keyword>
<dbReference type="EMBL" id="CAICTM010000680">
    <property type="protein sequence ID" value="CAB9514892.1"/>
    <property type="molecule type" value="Genomic_DNA"/>
</dbReference>
<protein>
    <submittedName>
        <fullName evidence="3">Uncharacterized protein</fullName>
    </submittedName>
</protein>
<keyword evidence="2" id="KW-0472">Membrane</keyword>
<feature type="region of interest" description="Disordered" evidence="1">
    <location>
        <begin position="563"/>
        <end position="586"/>
    </location>
</feature>
<dbReference type="Gene3D" id="3.40.50.1820">
    <property type="entry name" value="alpha/beta hydrolase"/>
    <property type="match status" value="1"/>
</dbReference>
<feature type="transmembrane region" description="Helical" evidence="2">
    <location>
        <begin position="56"/>
        <end position="78"/>
    </location>
</feature>
<dbReference type="SUPFAM" id="SSF53474">
    <property type="entry name" value="alpha/beta-Hydrolases"/>
    <property type="match status" value="1"/>
</dbReference>
<gene>
    <name evidence="3" type="ORF">SEMRO_681_G186410.1</name>
</gene>
<keyword evidence="4" id="KW-1185">Reference proteome</keyword>
<dbReference type="PANTHER" id="PTHR37471:SF1">
    <property type="entry name" value="AB HYDROLASE-1 DOMAIN-CONTAINING PROTEIN"/>
    <property type="match status" value="1"/>
</dbReference>
<evidence type="ECO:0000256" key="2">
    <source>
        <dbReference type="SAM" id="Phobius"/>
    </source>
</evidence>
<dbReference type="PANTHER" id="PTHR37471">
    <property type="entry name" value="UNNAMED PRODUCT"/>
    <property type="match status" value="1"/>
</dbReference>
<dbReference type="Proteomes" id="UP001153069">
    <property type="component" value="Unassembled WGS sequence"/>
</dbReference>
<feature type="compositionally biased region" description="Acidic residues" evidence="1">
    <location>
        <begin position="566"/>
        <end position="578"/>
    </location>
</feature>